<evidence type="ECO:0000313" key="3">
    <source>
        <dbReference type="Proteomes" id="UP000188929"/>
    </source>
</evidence>
<dbReference type="AlphaFoldDB" id="A0A1V2IH16"/>
<protein>
    <submittedName>
        <fullName evidence="2">Uncharacterized protein</fullName>
    </submittedName>
</protein>
<comment type="caution">
    <text evidence="2">The sequence shown here is derived from an EMBL/GenBank/DDBJ whole genome shotgun (WGS) entry which is preliminary data.</text>
</comment>
<evidence type="ECO:0000313" key="2">
    <source>
        <dbReference type="EMBL" id="ONH32464.1"/>
    </source>
</evidence>
<organism evidence="2 3">
    <name type="scientific">Pseudofrankia asymbiotica</name>
    <dbReference type="NCBI Taxonomy" id="1834516"/>
    <lineage>
        <taxon>Bacteria</taxon>
        <taxon>Bacillati</taxon>
        <taxon>Actinomycetota</taxon>
        <taxon>Actinomycetes</taxon>
        <taxon>Frankiales</taxon>
        <taxon>Frankiaceae</taxon>
        <taxon>Pseudofrankia</taxon>
    </lineage>
</organism>
<accession>A0A1V2IH16</accession>
<sequence length="227" mass="24126">MNQPKRILIVGRSPSVLVETVGILRGKGYATDATNQFDRVLDDYDVTGVDILVFGGMVPLDTKQYLREEISRRNPHAIVVQGLAGIAGLIVAQVEGVTSVDRKNDSEVSYDAARRSIHLTLNEPAQVAVQAWWATSLTPPEPRSTSMRVLDSGFAEGSHTIPLPSRIPMRASYVTVAVDATVHAFTVGAMPTSVTRMVPTSGRSADGLSGGGGLPPVAEVNTGVHGR</sequence>
<keyword evidence="3" id="KW-1185">Reference proteome</keyword>
<dbReference type="Proteomes" id="UP000188929">
    <property type="component" value="Unassembled WGS sequence"/>
</dbReference>
<dbReference type="EMBL" id="MOMC01000010">
    <property type="protein sequence ID" value="ONH32464.1"/>
    <property type="molecule type" value="Genomic_DNA"/>
</dbReference>
<gene>
    <name evidence="2" type="ORF">BL253_05445</name>
</gene>
<evidence type="ECO:0000256" key="1">
    <source>
        <dbReference type="SAM" id="MobiDB-lite"/>
    </source>
</evidence>
<feature type="region of interest" description="Disordered" evidence="1">
    <location>
        <begin position="201"/>
        <end position="227"/>
    </location>
</feature>
<reference evidence="3" key="1">
    <citation type="submission" date="2016-10" db="EMBL/GenBank/DDBJ databases">
        <title>Frankia sp. NRRL B-16386 Genome sequencing.</title>
        <authorList>
            <person name="Ghodhbane-Gtari F."/>
            <person name="Swanson E."/>
            <person name="Gueddou A."/>
            <person name="Hezbri K."/>
            <person name="Ktari K."/>
            <person name="Nouioui I."/>
            <person name="Morris K."/>
            <person name="Simpson S."/>
            <person name="Abebe-Akele F."/>
            <person name="Thomas K."/>
            <person name="Gtari M."/>
            <person name="Tisa L.S."/>
        </authorList>
    </citation>
    <scope>NUCLEOTIDE SEQUENCE [LARGE SCALE GENOMIC DNA]</scope>
    <source>
        <strain evidence="3">NRRL B-16386</strain>
    </source>
</reference>
<proteinExistence type="predicted"/>
<name>A0A1V2IH16_9ACTN</name>